<dbReference type="RefSeq" id="WP_250874039.1">
    <property type="nucleotide sequence ID" value="NZ_JALXFV010000005.1"/>
</dbReference>
<dbReference type="Proteomes" id="UP001597187">
    <property type="component" value="Unassembled WGS sequence"/>
</dbReference>
<organism evidence="1 2">
    <name type="scientific">Halomarina rubra</name>
    <dbReference type="NCBI Taxonomy" id="2071873"/>
    <lineage>
        <taxon>Archaea</taxon>
        <taxon>Methanobacteriati</taxon>
        <taxon>Methanobacteriota</taxon>
        <taxon>Stenosarchaea group</taxon>
        <taxon>Halobacteria</taxon>
        <taxon>Halobacteriales</taxon>
        <taxon>Natronomonadaceae</taxon>
        <taxon>Halomarina</taxon>
    </lineage>
</organism>
<dbReference type="Pfam" id="PF11848">
    <property type="entry name" value="DUF3368"/>
    <property type="match status" value="1"/>
</dbReference>
<dbReference type="InterPro" id="IPR021799">
    <property type="entry name" value="PIN-like_prokaryotic"/>
</dbReference>
<comment type="caution">
    <text evidence="1">The sequence shown here is derived from an EMBL/GenBank/DDBJ whole genome shotgun (WGS) entry which is preliminary data.</text>
</comment>
<gene>
    <name evidence="1" type="ORF">ACFSBT_12420</name>
</gene>
<evidence type="ECO:0008006" key="3">
    <source>
        <dbReference type="Google" id="ProtNLM"/>
    </source>
</evidence>
<dbReference type="InterPro" id="IPR029060">
    <property type="entry name" value="PIN-like_dom_sf"/>
</dbReference>
<protein>
    <recommendedName>
        <fullName evidence="3">Nucleic acid-binding protein</fullName>
    </recommendedName>
</protein>
<keyword evidence="2" id="KW-1185">Reference proteome</keyword>
<reference evidence="1 2" key="1">
    <citation type="journal article" date="2019" name="Int. J. Syst. Evol. Microbiol.">
        <title>The Global Catalogue of Microorganisms (GCM) 10K type strain sequencing project: providing services to taxonomists for standard genome sequencing and annotation.</title>
        <authorList>
            <consortium name="The Broad Institute Genomics Platform"/>
            <consortium name="The Broad Institute Genome Sequencing Center for Infectious Disease"/>
            <person name="Wu L."/>
            <person name="Ma J."/>
        </authorList>
    </citation>
    <scope>NUCLEOTIDE SEQUENCE [LARGE SCALE GENOMIC DNA]</scope>
    <source>
        <strain evidence="1 2">CGMCC 1.12563</strain>
    </source>
</reference>
<sequence length="164" mass="17877">MIVADTSALVSLATADTLSMVIDEFDVHCPTLVIEELESTAAYEDSHGTAASAVLDLMSQLTVHEVDTPSVESSRIDAGEAHCLGLCAVIDADFLITDDLRALPELQRLTDAHVALSPIVLRALVKRNCLTNDEARTKVEQLAATRDWLGRPIYRRSMSLFDPK</sequence>
<evidence type="ECO:0000313" key="1">
    <source>
        <dbReference type="EMBL" id="MFD1514084.1"/>
    </source>
</evidence>
<accession>A0ABD6AWF8</accession>
<dbReference type="SUPFAM" id="SSF88723">
    <property type="entry name" value="PIN domain-like"/>
    <property type="match status" value="1"/>
</dbReference>
<dbReference type="AlphaFoldDB" id="A0ABD6AWF8"/>
<name>A0ABD6AWF8_9EURY</name>
<proteinExistence type="predicted"/>
<evidence type="ECO:0000313" key="2">
    <source>
        <dbReference type="Proteomes" id="UP001597187"/>
    </source>
</evidence>
<dbReference type="EMBL" id="JBHUDC010000005">
    <property type="protein sequence ID" value="MFD1514084.1"/>
    <property type="molecule type" value="Genomic_DNA"/>
</dbReference>